<evidence type="ECO:0000313" key="4">
    <source>
        <dbReference type="Proteomes" id="UP000009168"/>
    </source>
</evidence>
<evidence type="ECO:0000313" key="3">
    <source>
        <dbReference type="EMBL" id="EAR96930.1"/>
    </source>
</evidence>
<accession>Q23KB3</accession>
<dbReference type="KEGG" id="tet:TTHERM_00194220"/>
<organism evidence="3 4">
    <name type="scientific">Tetrahymena thermophila (strain SB210)</name>
    <dbReference type="NCBI Taxonomy" id="312017"/>
    <lineage>
        <taxon>Eukaryota</taxon>
        <taxon>Sar</taxon>
        <taxon>Alveolata</taxon>
        <taxon>Ciliophora</taxon>
        <taxon>Intramacronucleata</taxon>
        <taxon>Oligohymenophorea</taxon>
        <taxon>Hymenostomatida</taxon>
        <taxon>Tetrahymenina</taxon>
        <taxon>Tetrahymenidae</taxon>
        <taxon>Tetrahymena</taxon>
    </lineage>
</organism>
<dbReference type="Proteomes" id="UP000009168">
    <property type="component" value="Unassembled WGS sequence"/>
</dbReference>
<name>Q23KB3_TETTS</name>
<dbReference type="GeneID" id="7844651"/>
<proteinExistence type="predicted"/>
<feature type="signal peptide" evidence="2">
    <location>
        <begin position="1"/>
        <end position="17"/>
    </location>
</feature>
<feature type="chain" id="PRO_5004201933" description="Transmembrane protein" evidence="2">
    <location>
        <begin position="18"/>
        <end position="150"/>
    </location>
</feature>
<dbReference type="HOGENOM" id="CLU_1744190_0_0_1"/>
<dbReference type="EMBL" id="GG662673">
    <property type="protein sequence ID" value="EAR96930.1"/>
    <property type="molecule type" value="Genomic_DNA"/>
</dbReference>
<sequence>MRQILLVLILLIINVCCIKISKKIKLNDDVTVPNDEPYDIDNNTAEYCSKKSKENSSDSFDDKIYKSGQENCIEGLKIPHGIEDRGSVFDELTGCLTQFQNYSEEFEALIKFSNCVFETTIKHKGGNSKDTQIYDSQTQKQDKSEKQKQQ</sequence>
<feature type="region of interest" description="Disordered" evidence="1">
    <location>
        <begin position="124"/>
        <end position="150"/>
    </location>
</feature>
<dbReference type="RefSeq" id="XP_001017175.1">
    <property type="nucleotide sequence ID" value="XM_001017175.3"/>
</dbReference>
<dbReference type="InParanoid" id="Q23KB3"/>
<evidence type="ECO:0000256" key="2">
    <source>
        <dbReference type="SAM" id="SignalP"/>
    </source>
</evidence>
<evidence type="ECO:0008006" key="5">
    <source>
        <dbReference type="Google" id="ProtNLM"/>
    </source>
</evidence>
<reference evidence="4" key="1">
    <citation type="journal article" date="2006" name="PLoS Biol.">
        <title>Macronuclear genome sequence of the ciliate Tetrahymena thermophila, a model eukaryote.</title>
        <authorList>
            <person name="Eisen J.A."/>
            <person name="Coyne R.S."/>
            <person name="Wu M."/>
            <person name="Wu D."/>
            <person name="Thiagarajan M."/>
            <person name="Wortman J.R."/>
            <person name="Badger J.H."/>
            <person name="Ren Q."/>
            <person name="Amedeo P."/>
            <person name="Jones K.M."/>
            <person name="Tallon L.J."/>
            <person name="Delcher A.L."/>
            <person name="Salzberg S.L."/>
            <person name="Silva J.C."/>
            <person name="Haas B.J."/>
            <person name="Majoros W.H."/>
            <person name="Farzad M."/>
            <person name="Carlton J.M."/>
            <person name="Smith R.K. Jr."/>
            <person name="Garg J."/>
            <person name="Pearlman R.E."/>
            <person name="Karrer K.M."/>
            <person name="Sun L."/>
            <person name="Manning G."/>
            <person name="Elde N.C."/>
            <person name="Turkewitz A.P."/>
            <person name="Asai D.J."/>
            <person name="Wilkes D.E."/>
            <person name="Wang Y."/>
            <person name="Cai H."/>
            <person name="Collins K."/>
            <person name="Stewart B.A."/>
            <person name="Lee S.R."/>
            <person name="Wilamowska K."/>
            <person name="Weinberg Z."/>
            <person name="Ruzzo W.L."/>
            <person name="Wloga D."/>
            <person name="Gaertig J."/>
            <person name="Frankel J."/>
            <person name="Tsao C.-C."/>
            <person name="Gorovsky M.A."/>
            <person name="Keeling P.J."/>
            <person name="Waller R.F."/>
            <person name="Patron N.J."/>
            <person name="Cherry J.M."/>
            <person name="Stover N.A."/>
            <person name="Krieger C.J."/>
            <person name="del Toro C."/>
            <person name="Ryder H.F."/>
            <person name="Williamson S.C."/>
            <person name="Barbeau R.A."/>
            <person name="Hamilton E.P."/>
            <person name="Orias E."/>
        </authorList>
    </citation>
    <scope>NUCLEOTIDE SEQUENCE [LARGE SCALE GENOMIC DNA]</scope>
    <source>
        <strain evidence="4">SB210</strain>
    </source>
</reference>
<keyword evidence="2" id="KW-0732">Signal</keyword>
<keyword evidence="4" id="KW-1185">Reference proteome</keyword>
<evidence type="ECO:0000256" key="1">
    <source>
        <dbReference type="SAM" id="MobiDB-lite"/>
    </source>
</evidence>
<gene>
    <name evidence="3" type="ORF">TTHERM_00194220</name>
</gene>
<feature type="compositionally biased region" description="Basic and acidic residues" evidence="1">
    <location>
        <begin position="140"/>
        <end position="150"/>
    </location>
</feature>
<dbReference type="AlphaFoldDB" id="Q23KB3"/>
<protein>
    <recommendedName>
        <fullName evidence="5">Transmembrane protein</fullName>
    </recommendedName>
</protein>